<dbReference type="RefSeq" id="XP_004256708.1">
    <property type="nucleotide sequence ID" value="XM_004256660.1"/>
</dbReference>
<dbReference type="VEuPathDB" id="AmoebaDB:EIN_299560"/>
<organism evidence="1 2">
    <name type="scientific">Entamoeba invadens IP1</name>
    <dbReference type="NCBI Taxonomy" id="370355"/>
    <lineage>
        <taxon>Eukaryota</taxon>
        <taxon>Amoebozoa</taxon>
        <taxon>Evosea</taxon>
        <taxon>Archamoebae</taxon>
        <taxon>Mastigamoebida</taxon>
        <taxon>Entamoebidae</taxon>
        <taxon>Entamoeba</taxon>
    </lineage>
</organism>
<dbReference type="Proteomes" id="UP000014680">
    <property type="component" value="Unassembled WGS sequence"/>
</dbReference>
<reference evidence="1 2" key="1">
    <citation type="submission" date="2012-10" db="EMBL/GenBank/DDBJ databases">
        <authorList>
            <person name="Zafar N."/>
            <person name="Inman J."/>
            <person name="Hall N."/>
            <person name="Lorenzi H."/>
            <person name="Caler E."/>
        </authorList>
    </citation>
    <scope>NUCLEOTIDE SEQUENCE [LARGE SCALE GENOMIC DNA]</scope>
    <source>
        <strain evidence="1 2">IP1</strain>
    </source>
</reference>
<evidence type="ECO:0000313" key="2">
    <source>
        <dbReference type="Proteomes" id="UP000014680"/>
    </source>
</evidence>
<keyword evidence="2" id="KW-1185">Reference proteome</keyword>
<name>A0A0A1U6C3_ENTIV</name>
<gene>
    <name evidence="1" type="ORF">EIN_299560</name>
</gene>
<proteinExistence type="predicted"/>
<accession>A0A0A1U6C3</accession>
<protein>
    <submittedName>
        <fullName evidence="1">Uncharacterized protein</fullName>
    </submittedName>
</protein>
<dbReference type="AlphaFoldDB" id="A0A0A1U6C3"/>
<sequence length="161" mass="18808">MYSTPSLHTISRLGMFYYKNNHIDVSKFNYSGVCGDVFKYGPNTKRDLVIGSYDFKHKCIRESVFQALEMARIAMPDCRIVFLLFSSIPSTCVGNFKRLSDLHVETYKVTRHPFQDAVVFRFIAFRNYITKHINEIVVIIDFRDVLFFADFFRTSDANEVN</sequence>
<dbReference type="KEGG" id="eiv:EIN_299560"/>
<dbReference type="GeneID" id="14888942"/>
<dbReference type="EMBL" id="KB206538">
    <property type="protein sequence ID" value="ELP89937.1"/>
    <property type="molecule type" value="Genomic_DNA"/>
</dbReference>
<evidence type="ECO:0000313" key="1">
    <source>
        <dbReference type="EMBL" id="ELP89937.1"/>
    </source>
</evidence>
<dbReference type="OrthoDB" id="413746at2759"/>